<dbReference type="RefSeq" id="WP_046097530.1">
    <property type="nucleotide sequence ID" value="NZ_CP034110.1"/>
</dbReference>
<reference evidence="1 2" key="1">
    <citation type="submission" date="2018-06" db="EMBL/GenBank/DDBJ databases">
        <authorList>
            <consortium name="Pathogen Informatics"/>
            <person name="Doyle S."/>
        </authorList>
    </citation>
    <scope>NUCLEOTIDE SEQUENCE [LARGE SCALE GENOMIC DNA]</scope>
    <source>
        <strain evidence="1 2">NCTC10926</strain>
    </source>
</reference>
<evidence type="ECO:0000313" key="1">
    <source>
        <dbReference type="EMBL" id="SUU97082.1"/>
    </source>
</evidence>
<dbReference type="EMBL" id="UFSW01000001">
    <property type="protein sequence ID" value="SUU97082.1"/>
    <property type="molecule type" value="Genomic_DNA"/>
</dbReference>
<dbReference type="Proteomes" id="UP000254620">
    <property type="component" value="Unassembled WGS sequence"/>
</dbReference>
<dbReference type="InterPro" id="IPR035093">
    <property type="entry name" value="RelE/ParE_toxin_dom_sf"/>
</dbReference>
<name>A0A0F5EXV3_AVIPA</name>
<protein>
    <submittedName>
        <fullName evidence="1">Toxin higB-1</fullName>
    </submittedName>
</protein>
<dbReference type="OrthoDB" id="9801102at2"/>
<dbReference type="InterPro" id="IPR007711">
    <property type="entry name" value="HigB-1"/>
</dbReference>
<dbReference type="AlphaFoldDB" id="A0A0F5EXV3"/>
<dbReference type="SUPFAM" id="SSF143011">
    <property type="entry name" value="RelE-like"/>
    <property type="match status" value="1"/>
</dbReference>
<proteinExistence type="predicted"/>
<dbReference type="STRING" id="728.VY92_11750"/>
<dbReference type="KEGG" id="apag:EIA51_07755"/>
<dbReference type="Gene3D" id="3.30.2310.20">
    <property type="entry name" value="RelE-like"/>
    <property type="match status" value="1"/>
</dbReference>
<dbReference type="GeneID" id="66255394"/>
<dbReference type="eggNOG" id="COG3549">
    <property type="taxonomic scope" value="Bacteria"/>
</dbReference>
<organism evidence="1 2">
    <name type="scientific">Avibacterium paragallinarum</name>
    <name type="common">Haemophilus gallinarum</name>
    <dbReference type="NCBI Taxonomy" id="728"/>
    <lineage>
        <taxon>Bacteria</taxon>
        <taxon>Pseudomonadati</taxon>
        <taxon>Pseudomonadota</taxon>
        <taxon>Gammaproteobacteria</taxon>
        <taxon>Pasteurellales</taxon>
        <taxon>Pasteurellaceae</taxon>
        <taxon>Avibacterium</taxon>
    </lineage>
</organism>
<gene>
    <name evidence="1" type="primary">higB-1_1</name>
    <name evidence="1" type="ORF">NCTC10926_00449</name>
</gene>
<accession>A0A0F5EXV3</accession>
<dbReference type="PANTHER" id="PTHR40266:SF2">
    <property type="entry name" value="TOXIN HIGB-1"/>
    <property type="match status" value="1"/>
</dbReference>
<dbReference type="PANTHER" id="PTHR40266">
    <property type="entry name" value="TOXIN HIGB-1"/>
    <property type="match status" value="1"/>
</dbReference>
<dbReference type="Pfam" id="PF05015">
    <property type="entry name" value="HigB-like_toxin"/>
    <property type="match status" value="1"/>
</dbReference>
<sequence length="92" mass="10498">MILSFKHKGLEKFYKTGSTAGIIVAHSAKLKRILARLNSSKQIQDMNIPGWNLHPLAGNLTNHWSVKVNGNWRVTFKLENGHAEIVDYQDYH</sequence>
<evidence type="ECO:0000313" key="2">
    <source>
        <dbReference type="Proteomes" id="UP000254620"/>
    </source>
</evidence>